<dbReference type="AlphaFoldDB" id="A0AAV5LH27"/>
<keyword evidence="2" id="KW-1185">Reference proteome</keyword>
<evidence type="ECO:0000313" key="2">
    <source>
        <dbReference type="Proteomes" id="UP001054252"/>
    </source>
</evidence>
<evidence type="ECO:0000313" key="1">
    <source>
        <dbReference type="EMBL" id="GKV36419.1"/>
    </source>
</evidence>
<comment type="caution">
    <text evidence="1">The sequence shown here is derived from an EMBL/GenBank/DDBJ whole genome shotgun (WGS) entry which is preliminary data.</text>
</comment>
<proteinExistence type="predicted"/>
<name>A0AAV5LH27_9ROSI</name>
<reference evidence="1 2" key="1">
    <citation type="journal article" date="2021" name="Commun. Biol.">
        <title>The genome of Shorea leprosula (Dipterocarpaceae) highlights the ecological relevance of drought in aseasonal tropical rainforests.</title>
        <authorList>
            <person name="Ng K.K.S."/>
            <person name="Kobayashi M.J."/>
            <person name="Fawcett J.A."/>
            <person name="Hatakeyama M."/>
            <person name="Paape T."/>
            <person name="Ng C.H."/>
            <person name="Ang C.C."/>
            <person name="Tnah L.H."/>
            <person name="Lee C.T."/>
            <person name="Nishiyama T."/>
            <person name="Sese J."/>
            <person name="O'Brien M.J."/>
            <person name="Copetti D."/>
            <person name="Mohd Noor M.I."/>
            <person name="Ong R.C."/>
            <person name="Putra M."/>
            <person name="Sireger I.Z."/>
            <person name="Indrioko S."/>
            <person name="Kosugi Y."/>
            <person name="Izuno A."/>
            <person name="Isagi Y."/>
            <person name="Lee S.L."/>
            <person name="Shimizu K.K."/>
        </authorList>
    </citation>
    <scope>NUCLEOTIDE SEQUENCE [LARGE SCALE GENOMIC DNA]</scope>
    <source>
        <strain evidence="1">214</strain>
    </source>
</reference>
<accession>A0AAV5LH27</accession>
<sequence>MTFVTWSFHDAESPCSRLHVCCYNCSECIAGNSSPSFFFSDLNCSSLKIENRKLPLQTTLKSRRSSLSNLTRRFHRQGTSSFYSPFPPLVLSLSNALCIVRPLSLTIFSVKQMNVKSDSQAASPMLFLLIIAGHENTSLSSNDFLGNLSCKLQHLAWHPTTNLIAFASRNSLFLYHA</sequence>
<dbReference type="EMBL" id="BPVZ01000116">
    <property type="protein sequence ID" value="GKV36419.1"/>
    <property type="molecule type" value="Genomic_DNA"/>
</dbReference>
<dbReference type="Proteomes" id="UP001054252">
    <property type="component" value="Unassembled WGS sequence"/>
</dbReference>
<organism evidence="1 2">
    <name type="scientific">Rubroshorea leprosula</name>
    <dbReference type="NCBI Taxonomy" id="152421"/>
    <lineage>
        <taxon>Eukaryota</taxon>
        <taxon>Viridiplantae</taxon>
        <taxon>Streptophyta</taxon>
        <taxon>Embryophyta</taxon>
        <taxon>Tracheophyta</taxon>
        <taxon>Spermatophyta</taxon>
        <taxon>Magnoliopsida</taxon>
        <taxon>eudicotyledons</taxon>
        <taxon>Gunneridae</taxon>
        <taxon>Pentapetalae</taxon>
        <taxon>rosids</taxon>
        <taxon>malvids</taxon>
        <taxon>Malvales</taxon>
        <taxon>Dipterocarpaceae</taxon>
        <taxon>Rubroshorea</taxon>
    </lineage>
</organism>
<gene>
    <name evidence="1" type="ORF">SLEP1_g44557</name>
</gene>
<protein>
    <submittedName>
        <fullName evidence="1">Uncharacterized protein</fullName>
    </submittedName>
</protein>